<protein>
    <submittedName>
        <fullName evidence="1">Uncharacterized protein</fullName>
    </submittedName>
</protein>
<keyword evidence="2" id="KW-1185">Reference proteome</keyword>
<evidence type="ECO:0000313" key="1">
    <source>
        <dbReference type="EMBL" id="ADN49873.1"/>
    </source>
</evidence>
<dbReference type="KEGG" id="vdi:Vdis_0473"/>
<reference evidence="2" key="2">
    <citation type="journal article" date="2010" name="Stand. Genomic Sci.">
        <title>Complete genome sequence of Vulcanisaeta distributa type strain (IC-017T).</title>
        <authorList>
            <person name="Mavromatis K."/>
            <person name="Sikorski J."/>
            <person name="Pabst E."/>
            <person name="Teshima H."/>
            <person name="Lapidus A."/>
            <person name="Lucas S."/>
            <person name="Nolan M."/>
            <person name="Glavina Del Rio T."/>
            <person name="Cheng J."/>
            <person name="Bruce D."/>
            <person name="Goodwin L."/>
            <person name="Pitluck S."/>
            <person name="Liolios K."/>
            <person name="Ivanova N."/>
            <person name="Mikhailova N."/>
            <person name="Pati A."/>
            <person name="Chen A."/>
            <person name="Palaniappan K."/>
            <person name="Land M."/>
            <person name="Hauser L."/>
            <person name="Chang Y."/>
            <person name="Jeffries C."/>
            <person name="Rohde M."/>
            <person name="Spring S."/>
            <person name="Goker M."/>
            <person name="Wirth R."/>
            <person name="Woyke T."/>
            <person name="Bristow J."/>
            <person name="Eisen J."/>
            <person name="Markowitz V."/>
            <person name="Hugenholtz P."/>
            <person name="Klenk H."/>
            <person name="Kyrpides N."/>
        </authorList>
    </citation>
    <scope>NUCLEOTIDE SEQUENCE [LARGE SCALE GENOMIC DNA]</scope>
    <source>
        <strain evidence="2">DSM 14429 / JCM 11212 / NBRC 100878 / IC-017</strain>
    </source>
</reference>
<organism evidence="1 2">
    <name type="scientific">Vulcanisaeta distributa (strain DSM 14429 / JCM 11212 / NBRC 100878 / IC-017)</name>
    <dbReference type="NCBI Taxonomy" id="572478"/>
    <lineage>
        <taxon>Archaea</taxon>
        <taxon>Thermoproteota</taxon>
        <taxon>Thermoprotei</taxon>
        <taxon>Thermoproteales</taxon>
        <taxon>Thermoproteaceae</taxon>
        <taxon>Vulcanisaeta</taxon>
    </lineage>
</organism>
<dbReference type="HOGENOM" id="CLU_2748415_0_0_2"/>
<dbReference type="EMBL" id="CP002100">
    <property type="protein sequence ID" value="ADN49873.1"/>
    <property type="molecule type" value="Genomic_DNA"/>
</dbReference>
<dbReference type="STRING" id="572478.Vdis_0473"/>
<dbReference type="AlphaFoldDB" id="E1QUE7"/>
<sequence>MRSHTHGNRLDYQVAYSTHALIKHRMDVARYTGPETLNIIASKAYMNGHGTPDEVPDNLKGIEIERRMIL</sequence>
<name>E1QUE7_VULDI</name>
<accession>E1QUE7</accession>
<evidence type="ECO:0000313" key="2">
    <source>
        <dbReference type="Proteomes" id="UP000006681"/>
    </source>
</evidence>
<dbReference type="GeneID" id="41583048"/>
<gene>
    <name evidence="1" type="ordered locus">Vdis_0473</name>
</gene>
<dbReference type="Proteomes" id="UP000006681">
    <property type="component" value="Chromosome"/>
</dbReference>
<dbReference type="eggNOG" id="arCOG07307">
    <property type="taxonomic scope" value="Archaea"/>
</dbReference>
<dbReference type="RefSeq" id="WP_013335598.1">
    <property type="nucleotide sequence ID" value="NC_014537.1"/>
</dbReference>
<reference evidence="1 2" key="1">
    <citation type="journal article" date="2010" name="Stand. Genomic Sci.">
        <title>Complete genome sequence of Vulcanisaeta distributa type strain (IC-017).</title>
        <authorList>
            <person name="Mavromatis K."/>
            <person name="Sikorski J."/>
            <person name="Pabst E."/>
            <person name="Teshima H."/>
            <person name="Lapidus A."/>
            <person name="Lucas S."/>
            <person name="Nolan M."/>
            <person name="Glavina Del Rio T."/>
            <person name="Cheng J.F."/>
            <person name="Bruce D."/>
            <person name="Goodwin L."/>
            <person name="Pitluck S."/>
            <person name="Liolios K."/>
            <person name="Ivanova N."/>
            <person name="Mikhailova N."/>
            <person name="Pati A."/>
            <person name="Chen A."/>
            <person name="Palaniappan K."/>
            <person name="Land M."/>
            <person name="Hauser L."/>
            <person name="Chang Y.J."/>
            <person name="Jeffries C.D."/>
            <person name="Rohde M."/>
            <person name="Spring S."/>
            <person name="Goker M."/>
            <person name="Wirth R."/>
            <person name="Woyke T."/>
            <person name="Bristow J."/>
            <person name="Eisen J.A."/>
            <person name="Markowitz V."/>
            <person name="Hugenholtz P."/>
            <person name="Klenk H.P."/>
            <person name="Kyrpides N.C."/>
        </authorList>
    </citation>
    <scope>NUCLEOTIDE SEQUENCE [LARGE SCALE GENOMIC DNA]</scope>
    <source>
        <strain evidence="2">DSM 14429 / JCM 11212 / NBRC 100878 / IC-017</strain>
    </source>
</reference>
<proteinExistence type="predicted"/>